<organism evidence="6 7">
    <name type="scientific">Trichomalopsis sarcophagae</name>
    <dbReference type="NCBI Taxonomy" id="543379"/>
    <lineage>
        <taxon>Eukaryota</taxon>
        <taxon>Metazoa</taxon>
        <taxon>Ecdysozoa</taxon>
        <taxon>Arthropoda</taxon>
        <taxon>Hexapoda</taxon>
        <taxon>Insecta</taxon>
        <taxon>Pterygota</taxon>
        <taxon>Neoptera</taxon>
        <taxon>Endopterygota</taxon>
        <taxon>Hymenoptera</taxon>
        <taxon>Apocrita</taxon>
        <taxon>Proctotrupomorpha</taxon>
        <taxon>Chalcidoidea</taxon>
        <taxon>Pteromalidae</taxon>
        <taxon>Pteromalinae</taxon>
        <taxon>Trichomalopsis</taxon>
    </lineage>
</organism>
<dbReference type="InterPro" id="IPR002661">
    <property type="entry name" value="Ribosome_recyc_fac"/>
</dbReference>
<reference evidence="6 7" key="1">
    <citation type="journal article" date="2017" name="Curr. Biol.">
        <title>The Evolution of Venom by Co-option of Single-Copy Genes.</title>
        <authorList>
            <person name="Martinson E.O."/>
            <person name="Mrinalini"/>
            <person name="Kelkar Y.D."/>
            <person name="Chang C.H."/>
            <person name="Werren J.H."/>
        </authorList>
    </citation>
    <scope>NUCLEOTIDE SEQUENCE [LARGE SCALE GENOMIC DNA]</scope>
    <source>
        <strain evidence="6 7">Alberta</strain>
        <tissue evidence="6">Whole body</tissue>
    </source>
</reference>
<dbReference type="AlphaFoldDB" id="A0A232F347"/>
<evidence type="ECO:0000256" key="3">
    <source>
        <dbReference type="ARBA" id="ARBA00022917"/>
    </source>
</evidence>
<name>A0A232F347_9HYME</name>
<evidence type="ECO:0000256" key="2">
    <source>
        <dbReference type="ARBA" id="ARBA00020581"/>
    </source>
</evidence>
<gene>
    <name evidence="6" type="ORF">TSAR_016881</name>
</gene>
<dbReference type="SUPFAM" id="SSF55194">
    <property type="entry name" value="Ribosome recycling factor, RRF"/>
    <property type="match status" value="1"/>
</dbReference>
<comment type="similarity">
    <text evidence="1">Belongs to the RRF family.</text>
</comment>
<dbReference type="GO" id="GO:0043023">
    <property type="term" value="F:ribosomal large subunit binding"/>
    <property type="evidence" value="ECO:0007669"/>
    <property type="project" value="TreeGrafter"/>
</dbReference>
<evidence type="ECO:0000313" key="6">
    <source>
        <dbReference type="EMBL" id="OXU25095.1"/>
    </source>
</evidence>
<comment type="caution">
    <text evidence="6">The sequence shown here is derived from an EMBL/GenBank/DDBJ whole genome shotgun (WGS) entry which is preliminary data.</text>
</comment>
<evidence type="ECO:0000256" key="4">
    <source>
        <dbReference type="ARBA" id="ARBA00033107"/>
    </source>
</evidence>
<evidence type="ECO:0000259" key="5">
    <source>
        <dbReference type="Pfam" id="PF01765"/>
    </source>
</evidence>
<dbReference type="FunFam" id="3.30.1360.40:FF:000001">
    <property type="entry name" value="Ribosome-recycling factor"/>
    <property type="match status" value="1"/>
</dbReference>
<dbReference type="Gene3D" id="1.10.132.20">
    <property type="entry name" value="Ribosome-recycling factor"/>
    <property type="match status" value="1"/>
</dbReference>
<proteinExistence type="inferred from homology"/>
<dbReference type="PANTHER" id="PTHR20982:SF3">
    <property type="entry name" value="MITOCHONDRIAL RIBOSOME RECYCLING FACTOR PSEUDO 1"/>
    <property type="match status" value="1"/>
</dbReference>
<evidence type="ECO:0000313" key="7">
    <source>
        <dbReference type="Proteomes" id="UP000215335"/>
    </source>
</evidence>
<keyword evidence="7" id="KW-1185">Reference proteome</keyword>
<sequence length="286" mass="32686">MRNLKELFRIVSLSRCKPFELPSTIQASRHCYSSWIPSDYVKTCTIRFKNLNLFMQKDNFVEKMLLSRSISASTITCAKSKDRGGGKEKKKPKASKLDLRELGELLDVDDLTSQMSQAIENMKADFIKNLTLRSTTGSLEQIPVKVDDKEYQIQELAQIARKPKLIILNVSSFPTAIPHILKAIQKSGLNINPQQEGTTVYLPIPKVTKEHRENLSKNAKAIYIRYRDEIKDIRSKAIKNLKKRKDVSEDSIRRVQSQVEALSDKYVKEAEIVLETKQNELLGSMD</sequence>
<dbReference type="PANTHER" id="PTHR20982">
    <property type="entry name" value="RIBOSOME RECYCLING FACTOR"/>
    <property type="match status" value="1"/>
</dbReference>
<dbReference type="OrthoDB" id="407355at2759"/>
<dbReference type="GO" id="GO:0006412">
    <property type="term" value="P:translation"/>
    <property type="evidence" value="ECO:0007669"/>
    <property type="project" value="UniProtKB-KW"/>
</dbReference>
<dbReference type="Pfam" id="PF01765">
    <property type="entry name" value="RRF"/>
    <property type="match status" value="1"/>
</dbReference>
<dbReference type="InterPro" id="IPR023584">
    <property type="entry name" value="Ribosome_recyc_fac_dom"/>
</dbReference>
<dbReference type="STRING" id="543379.A0A232F347"/>
<dbReference type="InterPro" id="IPR036191">
    <property type="entry name" value="RRF_sf"/>
</dbReference>
<dbReference type="Proteomes" id="UP000215335">
    <property type="component" value="Unassembled WGS sequence"/>
</dbReference>
<evidence type="ECO:0000256" key="1">
    <source>
        <dbReference type="ARBA" id="ARBA00005912"/>
    </source>
</evidence>
<dbReference type="Gene3D" id="3.30.1360.40">
    <property type="match status" value="1"/>
</dbReference>
<dbReference type="EMBL" id="NNAY01001113">
    <property type="protein sequence ID" value="OXU25095.1"/>
    <property type="molecule type" value="Genomic_DNA"/>
</dbReference>
<keyword evidence="3" id="KW-0648">Protein biosynthesis</keyword>
<dbReference type="GO" id="GO:0005739">
    <property type="term" value="C:mitochondrion"/>
    <property type="evidence" value="ECO:0007669"/>
    <property type="project" value="TreeGrafter"/>
</dbReference>
<accession>A0A232F347</accession>
<protein>
    <recommendedName>
        <fullName evidence="2">Ribosome-recycling factor, mitochondrial</fullName>
    </recommendedName>
    <alternativeName>
        <fullName evidence="4">Ribosome-releasing factor, mitochondrial</fullName>
    </alternativeName>
</protein>
<feature type="domain" description="Ribosome recycling factor" evidence="5">
    <location>
        <begin position="123"/>
        <end position="282"/>
    </location>
</feature>